<gene>
    <name evidence="2" type="ORF">SAMN05216418_2443</name>
</gene>
<name>A0A1G6M9W4_9MICO</name>
<dbReference type="RefSeq" id="WP_058232619.1">
    <property type="nucleotide sequence ID" value="NZ_FMYG01000005.1"/>
</dbReference>
<dbReference type="Proteomes" id="UP000183203">
    <property type="component" value="Unassembled WGS sequence"/>
</dbReference>
<dbReference type="AlphaFoldDB" id="A0A1G6M9W4"/>
<dbReference type="OrthoDB" id="3218417at2"/>
<dbReference type="EMBL" id="FMYG01000005">
    <property type="protein sequence ID" value="SDC52368.1"/>
    <property type="molecule type" value="Genomic_DNA"/>
</dbReference>
<organism evidence="2 3">
    <name type="scientific">Microbacterium enclense</name>
    <dbReference type="NCBI Taxonomy" id="993073"/>
    <lineage>
        <taxon>Bacteria</taxon>
        <taxon>Bacillati</taxon>
        <taxon>Actinomycetota</taxon>
        <taxon>Actinomycetes</taxon>
        <taxon>Micrococcales</taxon>
        <taxon>Microbacteriaceae</taxon>
        <taxon>Microbacterium</taxon>
    </lineage>
</organism>
<reference evidence="2 3" key="1">
    <citation type="submission" date="2016-09" db="EMBL/GenBank/DDBJ databases">
        <authorList>
            <person name="Capua I."/>
            <person name="De Benedictis P."/>
            <person name="Joannis T."/>
            <person name="Lombin L.H."/>
            <person name="Cattoli G."/>
        </authorList>
    </citation>
    <scope>NUCLEOTIDE SEQUENCE [LARGE SCALE GENOMIC DNA]</scope>
    <source>
        <strain evidence="2 3">NIO-1002</strain>
    </source>
</reference>
<evidence type="ECO:0008006" key="4">
    <source>
        <dbReference type="Google" id="ProtNLM"/>
    </source>
</evidence>
<evidence type="ECO:0000313" key="3">
    <source>
        <dbReference type="Proteomes" id="UP000183203"/>
    </source>
</evidence>
<accession>A0A1G6M9W4</accession>
<dbReference type="STRING" id="993073.AS029_10865"/>
<evidence type="ECO:0000313" key="2">
    <source>
        <dbReference type="EMBL" id="SDC52368.1"/>
    </source>
</evidence>
<evidence type="ECO:0000256" key="1">
    <source>
        <dbReference type="SAM" id="MobiDB-lite"/>
    </source>
</evidence>
<proteinExistence type="predicted"/>
<feature type="region of interest" description="Disordered" evidence="1">
    <location>
        <begin position="159"/>
        <end position="187"/>
    </location>
</feature>
<dbReference type="Pfam" id="PF12277">
    <property type="entry name" value="DUF3618"/>
    <property type="match status" value="1"/>
</dbReference>
<sequence>MTDSPEAIRADIERTRAELGSDVDALADKVTPAKIVERQKSKVHAAVGRVRDRVMGVADDTGSAASDLAHHAGDAAHHATEKVKGNPLAVGLVAFGAGLVLASLIPPTRAERDAAAKAKDKAQPLVEGAKDVAREIADDLKEPVQDAAAAVKDRATEAVAHVKDESSDAASAVRDRAQDAGSTVRDA</sequence>
<dbReference type="Gene3D" id="1.20.120.20">
    <property type="entry name" value="Apolipoprotein"/>
    <property type="match status" value="1"/>
</dbReference>
<dbReference type="InterPro" id="IPR022062">
    <property type="entry name" value="DUF3618"/>
</dbReference>
<protein>
    <recommendedName>
        <fullName evidence="4">DUF3618 domain-containing protein</fullName>
    </recommendedName>
</protein>